<name>A0A2B4RB60_STYPI</name>
<protein>
    <submittedName>
        <fullName evidence="3">Uncharacterized protein F54H12.2</fullName>
    </submittedName>
</protein>
<dbReference type="InterPro" id="IPR013087">
    <property type="entry name" value="Znf_C2H2_type"/>
</dbReference>
<dbReference type="InterPro" id="IPR000477">
    <property type="entry name" value="RT_dom"/>
</dbReference>
<dbReference type="EMBL" id="LSMT01000846">
    <property type="protein sequence ID" value="PFX14053.1"/>
    <property type="molecule type" value="Genomic_DNA"/>
</dbReference>
<dbReference type="Proteomes" id="UP000225706">
    <property type="component" value="Unassembled WGS sequence"/>
</dbReference>
<evidence type="ECO:0000256" key="1">
    <source>
        <dbReference type="SAM" id="MobiDB-lite"/>
    </source>
</evidence>
<feature type="compositionally biased region" description="Basic residues" evidence="1">
    <location>
        <begin position="10"/>
        <end position="22"/>
    </location>
</feature>
<dbReference type="PANTHER" id="PTHR21301">
    <property type="entry name" value="REVERSE TRANSCRIPTASE"/>
    <property type="match status" value="1"/>
</dbReference>
<dbReference type="InterPro" id="IPR043502">
    <property type="entry name" value="DNA/RNA_pol_sf"/>
</dbReference>
<dbReference type="InterPro" id="IPR058912">
    <property type="entry name" value="HTH_animal"/>
</dbReference>
<comment type="caution">
    <text evidence="3">The sequence shown here is derived from an EMBL/GenBank/DDBJ whole genome shotgun (WGS) entry which is preliminary data.</text>
</comment>
<accession>A0A2B4RB60</accession>
<dbReference type="PANTHER" id="PTHR21301:SF10">
    <property type="entry name" value="REVERSE TRANSCRIPTASE DOMAIN-CONTAINING PROTEIN"/>
    <property type="match status" value="1"/>
</dbReference>
<dbReference type="PROSITE" id="PS50878">
    <property type="entry name" value="RT_POL"/>
    <property type="match status" value="1"/>
</dbReference>
<reference evidence="4" key="1">
    <citation type="journal article" date="2017" name="bioRxiv">
        <title>Comparative analysis of the genomes of Stylophora pistillata and Acropora digitifera provides evidence for extensive differences between species of corals.</title>
        <authorList>
            <person name="Voolstra C.R."/>
            <person name="Li Y."/>
            <person name="Liew Y.J."/>
            <person name="Baumgarten S."/>
            <person name="Zoccola D."/>
            <person name="Flot J.-F."/>
            <person name="Tambutte S."/>
            <person name="Allemand D."/>
            <person name="Aranda M."/>
        </authorList>
    </citation>
    <scope>NUCLEOTIDE SEQUENCE [LARGE SCALE GENOMIC DNA]</scope>
</reference>
<sequence length="1210" mass="138257">MCRMETPMKKPTKGVKGKRHHPYDKGGALNFKKEWAEKYSDGKVRIDGVPQVAQQPKKNWTEKKNVKNLSLDLNSHVPVMQTPVTVMYPSENPEMTSEEPLRQLANWVDSIKPHLPQPIQQQPIPQPPPPPPVEVHVLEEREISEAGNCQYDTLEELLASVGVCYPCPTHNSGMNEVHSQKEWVQDVFLTCSVDNCPVFTTLKEYATYYDRCRRQGHEWFTLDRIASMKCECGETPTLGISKSEYNYNQLSSRRTPNSLRHGKRNEARLVLCRGLKFAIPQRVSPMDVKASFEKAYWSLEPQLNDDNLKELSAATLRFVTLNYIERKSPKPPKTLLRAIEELKGRDDIVITKPDKGSGVVVLDKTEYLRLLSEASVNDTSKFRAIPLEKPKTRGRPSKYYHPLLQKEKILDSIVRRILPKTIADSVSPTGSRLAHLYGLPKTHKEPLAMRPILSATDTYNFPLAKWLDEKLKPLSLNQYTVTDNFDFTKEIHELKINKGEILVSYDVSSLFTNVPLDETIEILVNRAFSNNWFNTTHNLALTRTDLIDLLNVATKGQLFQFNGALYEQTDGVAMGSPLGPLLANVFMSSIEDTLERQRKLPSYYRRYVDDTLTVMPDLATATTFLHTLNSAHTSVKFTMEVEKNSKLPFLGTELLNHAPRIETKVYVKPTNTGLLLHYQSHVDNRYKRSLLKTMLDRAHRLSSSWAHFSDECDRLKKVFARLKYPERLVNSTINTFLQSRIVGTQPTQTPKEPISIVRVVIPFKDQESANYVKKELKNLSMKVQTTVQPVFVSRKVGQDLKVREIKPQIVNQQRVVYQFQCDLCDAGYVGYTRGHLHTRVDGHKRKASSIYKHYHERHSEVPKDLLKRFSILKKCSNKFDCLVNEMLFIRDLKPTLNVQSDSIRAKVKTDDATHGALSATQKASIKTQKADARNYYAGEKHRILRMVPFVDIFQQGKWLAPRTEMDLKFFLNPVASYFNAESNPGAEEVRQHVDDIKLTFYVCLVSLNPSVYDNAMSIITKTPAKYPIIRTEMRQFPLDNGATSKEIINPFNGKIPQRIVLGILATTAFNGQYDKNPFAFGQFGVEWVKQIWNGEEYPYETMQLNKGSGYRDMMGYHSFLEATGCRYRKGGNMVRATDWGHGKNCTLFAWSKVANGRHDDPILLSKEAWFINIQLKCAAQTAQRTIVIYTEYESMLEIDGFKGGVSMDVN</sequence>
<proteinExistence type="predicted"/>
<dbReference type="CDD" id="cd00304">
    <property type="entry name" value="RT_like"/>
    <property type="match status" value="1"/>
</dbReference>
<keyword evidence="4" id="KW-1185">Reference proteome</keyword>
<feature type="region of interest" description="Disordered" evidence="1">
    <location>
        <begin position="1"/>
        <end position="27"/>
    </location>
</feature>
<evidence type="ECO:0000313" key="4">
    <source>
        <dbReference type="Proteomes" id="UP000225706"/>
    </source>
</evidence>
<dbReference type="AlphaFoldDB" id="A0A2B4RB60"/>
<dbReference type="Pfam" id="PF26215">
    <property type="entry name" value="HTH_animal"/>
    <property type="match status" value="1"/>
</dbReference>
<dbReference type="Pfam" id="PF00078">
    <property type="entry name" value="RVT_1"/>
    <property type="match status" value="1"/>
</dbReference>
<dbReference type="PROSITE" id="PS00028">
    <property type="entry name" value="ZINC_FINGER_C2H2_1"/>
    <property type="match status" value="1"/>
</dbReference>
<dbReference type="OrthoDB" id="5990108at2759"/>
<feature type="domain" description="Reverse transcriptase" evidence="2">
    <location>
        <begin position="420"/>
        <end position="654"/>
    </location>
</feature>
<evidence type="ECO:0000313" key="3">
    <source>
        <dbReference type="EMBL" id="PFX14053.1"/>
    </source>
</evidence>
<organism evidence="3 4">
    <name type="scientific">Stylophora pistillata</name>
    <name type="common">Smooth cauliflower coral</name>
    <dbReference type="NCBI Taxonomy" id="50429"/>
    <lineage>
        <taxon>Eukaryota</taxon>
        <taxon>Metazoa</taxon>
        <taxon>Cnidaria</taxon>
        <taxon>Anthozoa</taxon>
        <taxon>Hexacorallia</taxon>
        <taxon>Scleractinia</taxon>
        <taxon>Astrocoeniina</taxon>
        <taxon>Pocilloporidae</taxon>
        <taxon>Stylophora</taxon>
    </lineage>
</organism>
<evidence type="ECO:0000259" key="2">
    <source>
        <dbReference type="PROSITE" id="PS50878"/>
    </source>
</evidence>
<gene>
    <name evidence="3" type="primary">F54H12.2</name>
    <name evidence="3" type="ORF">AWC38_SpisGene21821</name>
</gene>
<dbReference type="SUPFAM" id="SSF56672">
    <property type="entry name" value="DNA/RNA polymerases"/>
    <property type="match status" value="1"/>
</dbReference>